<comment type="similarity">
    <text evidence="4">Belongs to the SIMIBI class G3E GTPase family. ZNG1 subfamily.</text>
</comment>
<reference evidence="8" key="2">
    <citation type="submission" date="2021-03" db="EMBL/GenBank/DDBJ databases">
        <authorList>
            <person name="Artuso I."/>
            <person name="Turrini P."/>
            <person name="Pirolo M."/>
            <person name="Lugli G.A."/>
            <person name="Ventura M."/>
            <person name="Visca P."/>
        </authorList>
    </citation>
    <scope>NUCLEOTIDE SEQUENCE</scope>
    <source>
        <strain evidence="8">LMG 26462</strain>
    </source>
</reference>
<dbReference type="InterPro" id="IPR036627">
    <property type="entry name" value="CobW-likC_sf"/>
</dbReference>
<comment type="caution">
    <text evidence="8">The sequence shown here is derived from an EMBL/GenBank/DDBJ whole genome shotgun (WGS) entry which is preliminary data.</text>
</comment>
<dbReference type="GO" id="GO:0000166">
    <property type="term" value="F:nucleotide binding"/>
    <property type="evidence" value="ECO:0007669"/>
    <property type="project" value="UniProtKB-KW"/>
</dbReference>
<sequence>MSVPVLVVTGFLGAGKTTFINQLLQRSEGRRISAIVNDFGAINIDAELIADAADTVVGLKNGCICCSLQGDLLRTLKLVLSQPAKPDHIVIEASGVADPRGITETLMDPILWHDIRLDAVVAVVDADEVAANPGRLRDELWRAQVEAADFIALSKTGLSESSGEALRAELVWLNKTLVFETDGDAMPIEALLVADRPPAQTGQAKVGASRFTSIEWQSAAPVSLDRFQAAIDRLAPKLIRAKGIVNFIERPGQSFLLQMVGRRATLQPFPKFEPDCRLVLIGEAAVIDTETAHARLSEIFTS</sequence>
<reference evidence="8" key="1">
    <citation type="journal article" date="2021" name="Microorganisms">
        <title>Phylogenomic Reconstruction and Metabolic Potential of the Genus Aminobacter.</title>
        <authorList>
            <person name="Artuso I."/>
            <person name="Turrini P."/>
            <person name="Pirolo M."/>
            <person name="Lugli G.A."/>
            <person name="Ventura M."/>
            <person name="Visca P."/>
        </authorList>
    </citation>
    <scope>NUCLEOTIDE SEQUENCE</scope>
    <source>
        <strain evidence="8">LMG 26462</strain>
    </source>
</reference>
<dbReference type="SUPFAM" id="SSF90002">
    <property type="entry name" value="Hypothetical protein YjiA, C-terminal domain"/>
    <property type="match status" value="1"/>
</dbReference>
<dbReference type="Gene3D" id="3.40.50.300">
    <property type="entry name" value="P-loop containing nucleotide triphosphate hydrolases"/>
    <property type="match status" value="1"/>
</dbReference>
<comment type="catalytic activity">
    <reaction evidence="6">
        <text>GTP + H2O = GDP + phosphate + H(+)</text>
        <dbReference type="Rhea" id="RHEA:19669"/>
        <dbReference type="ChEBI" id="CHEBI:15377"/>
        <dbReference type="ChEBI" id="CHEBI:15378"/>
        <dbReference type="ChEBI" id="CHEBI:37565"/>
        <dbReference type="ChEBI" id="CHEBI:43474"/>
        <dbReference type="ChEBI" id="CHEBI:58189"/>
    </reaction>
    <physiologicalReaction direction="left-to-right" evidence="6">
        <dbReference type="Rhea" id="RHEA:19670"/>
    </physiologicalReaction>
</comment>
<dbReference type="Proteomes" id="UP001138921">
    <property type="component" value="Unassembled WGS sequence"/>
</dbReference>
<dbReference type="AlphaFoldDB" id="A0A9X1D3W5"/>
<dbReference type="GO" id="GO:0016787">
    <property type="term" value="F:hydrolase activity"/>
    <property type="evidence" value="ECO:0007669"/>
    <property type="project" value="UniProtKB-KW"/>
</dbReference>
<dbReference type="InterPro" id="IPR027417">
    <property type="entry name" value="P-loop_NTPase"/>
</dbReference>
<dbReference type="Pfam" id="PF02492">
    <property type="entry name" value="cobW"/>
    <property type="match status" value="1"/>
</dbReference>
<dbReference type="GO" id="GO:0005737">
    <property type="term" value="C:cytoplasm"/>
    <property type="evidence" value="ECO:0007669"/>
    <property type="project" value="TreeGrafter"/>
</dbReference>
<comment type="function">
    <text evidence="5">Zinc chaperone that directly transfers zinc cofactor to target proteins, thereby activating them. Zinc is transferred from the CXCC motif in the GTPase domain to the zinc binding site in target proteins in a process requiring GTP hydrolysis.</text>
</comment>
<accession>A0A9X1D3W5</accession>
<dbReference type="Pfam" id="PF07683">
    <property type="entry name" value="CobW_C"/>
    <property type="match status" value="1"/>
</dbReference>
<dbReference type="InterPro" id="IPR051316">
    <property type="entry name" value="Zinc-reg_GTPase_activator"/>
</dbReference>
<evidence type="ECO:0000256" key="2">
    <source>
        <dbReference type="ARBA" id="ARBA00022801"/>
    </source>
</evidence>
<dbReference type="EMBL" id="JAFLWW010000002">
    <property type="protein sequence ID" value="MBT1155522.1"/>
    <property type="molecule type" value="Genomic_DNA"/>
</dbReference>
<keyword evidence="2" id="KW-0378">Hydrolase</keyword>
<gene>
    <name evidence="8" type="ORF">J1C56_07935</name>
</gene>
<dbReference type="PANTHER" id="PTHR13748">
    <property type="entry name" value="COBW-RELATED"/>
    <property type="match status" value="1"/>
</dbReference>
<evidence type="ECO:0000259" key="7">
    <source>
        <dbReference type="SMART" id="SM00833"/>
    </source>
</evidence>
<keyword evidence="9" id="KW-1185">Reference proteome</keyword>
<feature type="domain" description="CobW C-terminal" evidence="7">
    <location>
        <begin position="211"/>
        <end position="300"/>
    </location>
</feature>
<dbReference type="PANTHER" id="PTHR13748:SF62">
    <property type="entry name" value="COBW DOMAIN-CONTAINING PROTEIN"/>
    <property type="match status" value="1"/>
</dbReference>
<dbReference type="Gene3D" id="3.30.1220.10">
    <property type="entry name" value="CobW-like, C-terminal domain"/>
    <property type="match status" value="1"/>
</dbReference>
<dbReference type="SUPFAM" id="SSF52540">
    <property type="entry name" value="P-loop containing nucleoside triphosphate hydrolases"/>
    <property type="match status" value="1"/>
</dbReference>
<evidence type="ECO:0000313" key="9">
    <source>
        <dbReference type="Proteomes" id="UP001138921"/>
    </source>
</evidence>
<proteinExistence type="inferred from homology"/>
<protein>
    <submittedName>
        <fullName evidence="8">GTP-binding protein</fullName>
    </submittedName>
</protein>
<evidence type="ECO:0000313" key="8">
    <source>
        <dbReference type="EMBL" id="MBT1155522.1"/>
    </source>
</evidence>
<evidence type="ECO:0000256" key="3">
    <source>
        <dbReference type="ARBA" id="ARBA00023186"/>
    </source>
</evidence>
<keyword evidence="3" id="KW-0143">Chaperone</keyword>
<name>A0A9X1D3W5_9HYPH</name>
<dbReference type="InterPro" id="IPR011629">
    <property type="entry name" value="CobW-like_C"/>
</dbReference>
<organism evidence="8 9">
    <name type="scientific">Aminobacter anthyllidis</name>
    <dbReference type="NCBI Taxonomy" id="1035067"/>
    <lineage>
        <taxon>Bacteria</taxon>
        <taxon>Pseudomonadati</taxon>
        <taxon>Pseudomonadota</taxon>
        <taxon>Alphaproteobacteria</taxon>
        <taxon>Hyphomicrobiales</taxon>
        <taxon>Phyllobacteriaceae</taxon>
        <taxon>Aminobacter</taxon>
    </lineage>
</organism>
<evidence type="ECO:0000256" key="4">
    <source>
        <dbReference type="ARBA" id="ARBA00034320"/>
    </source>
</evidence>
<keyword evidence="1" id="KW-0547">Nucleotide-binding</keyword>
<dbReference type="CDD" id="cd03112">
    <property type="entry name" value="CobW-like"/>
    <property type="match status" value="1"/>
</dbReference>
<evidence type="ECO:0000256" key="5">
    <source>
        <dbReference type="ARBA" id="ARBA00045658"/>
    </source>
</evidence>
<evidence type="ECO:0000256" key="6">
    <source>
        <dbReference type="ARBA" id="ARBA00049117"/>
    </source>
</evidence>
<evidence type="ECO:0000256" key="1">
    <source>
        <dbReference type="ARBA" id="ARBA00022741"/>
    </source>
</evidence>
<dbReference type="InterPro" id="IPR003495">
    <property type="entry name" value="CobW/HypB/UreG_nucleotide-bd"/>
</dbReference>
<dbReference type="SMART" id="SM00833">
    <property type="entry name" value="CobW_C"/>
    <property type="match status" value="1"/>
</dbReference>
<dbReference type="RefSeq" id="WP_214387673.1">
    <property type="nucleotide sequence ID" value="NZ_JAFLWW010000002.1"/>
</dbReference>